<dbReference type="EMBL" id="WSZM01000198">
    <property type="protein sequence ID" value="KAF4038391.1"/>
    <property type="molecule type" value="Genomic_DNA"/>
</dbReference>
<comment type="caution">
    <text evidence="2">The sequence shown here is derived from an EMBL/GenBank/DDBJ whole genome shotgun (WGS) entry which is preliminary data.</text>
</comment>
<dbReference type="AlphaFoldDB" id="A0A833WUX4"/>
<evidence type="ECO:0000313" key="3">
    <source>
        <dbReference type="EMBL" id="KAF4143366.1"/>
    </source>
</evidence>
<reference evidence="2" key="1">
    <citation type="submission" date="2020-04" db="EMBL/GenBank/DDBJ databases">
        <title>Hybrid Assembly of Korean Phytophthora infestans isolates.</title>
        <authorList>
            <person name="Prokchorchik M."/>
            <person name="Lee Y."/>
            <person name="Seo J."/>
            <person name="Cho J.-H."/>
            <person name="Park Y.-E."/>
            <person name="Jang D.-C."/>
            <person name="Im J.-S."/>
            <person name="Choi J.-G."/>
            <person name="Park H.-J."/>
            <person name="Lee G.-B."/>
            <person name="Lee Y.-G."/>
            <person name="Hong S.-Y."/>
            <person name="Cho K."/>
            <person name="Sohn K.H."/>
        </authorList>
    </citation>
    <scope>NUCLEOTIDE SEQUENCE</scope>
    <source>
        <strain evidence="2">KR_1_A1</strain>
        <strain evidence="3">KR_2_A2</strain>
    </source>
</reference>
<evidence type="ECO:0000313" key="4">
    <source>
        <dbReference type="Proteomes" id="UP000602510"/>
    </source>
</evidence>
<dbReference type="Proteomes" id="UP000704712">
    <property type="component" value="Unassembled WGS sequence"/>
</dbReference>
<name>A0A833WUX4_PHYIN</name>
<feature type="region of interest" description="Disordered" evidence="1">
    <location>
        <begin position="144"/>
        <end position="167"/>
    </location>
</feature>
<accession>A0A833WUX4</accession>
<feature type="compositionally biased region" description="Basic and acidic residues" evidence="1">
    <location>
        <begin position="115"/>
        <end position="129"/>
    </location>
</feature>
<organism evidence="2 4">
    <name type="scientific">Phytophthora infestans</name>
    <name type="common">Potato late blight agent</name>
    <name type="synonym">Botrytis infestans</name>
    <dbReference type="NCBI Taxonomy" id="4787"/>
    <lineage>
        <taxon>Eukaryota</taxon>
        <taxon>Sar</taxon>
        <taxon>Stramenopiles</taxon>
        <taxon>Oomycota</taxon>
        <taxon>Peronosporomycetes</taxon>
        <taxon>Peronosporales</taxon>
        <taxon>Peronosporaceae</taxon>
        <taxon>Phytophthora</taxon>
    </lineage>
</organism>
<dbReference type="EMBL" id="JAACNO010001023">
    <property type="protein sequence ID" value="KAF4143366.1"/>
    <property type="molecule type" value="Genomic_DNA"/>
</dbReference>
<evidence type="ECO:0000256" key="1">
    <source>
        <dbReference type="SAM" id="MobiDB-lite"/>
    </source>
</evidence>
<proteinExistence type="predicted"/>
<gene>
    <name evidence="2" type="ORF">GN244_ATG09463</name>
    <name evidence="3" type="ORF">GN958_ATG07432</name>
</gene>
<dbReference type="Proteomes" id="UP000602510">
    <property type="component" value="Unassembled WGS sequence"/>
</dbReference>
<evidence type="ECO:0000313" key="2">
    <source>
        <dbReference type="EMBL" id="KAF4038391.1"/>
    </source>
</evidence>
<protein>
    <submittedName>
        <fullName evidence="2">Uncharacterized protein</fullName>
    </submittedName>
</protein>
<keyword evidence="4" id="KW-1185">Reference proteome</keyword>
<sequence length="298" mass="34125">MEALYERVLVLVPPKELQATSNLILQEEFLALDDALNNVLAAFLKLEEVRSAVSKLEQSSTVRSSSLLKAIERTIAVQQQLEKRLQKIVASSSVSATLDKHKDPITTIDPVTEAQNHEESDSESKSEECSHRLLLLESKDHTSRTLTSRVNDAKRSVHTPNEVDATTRKRKIKVKPPRYYMDRVKEVDALPPKERLLSIPHLLRELTVFLEEDTSYGQRFRFTSFLQDILRWISQMAGERQHLEMFLDFTDRVKHFVSKLPHTAQTLGLQRLTDTLSDAVHGKPISFGKVRPRRPRRG</sequence>
<feature type="region of interest" description="Disordered" evidence="1">
    <location>
        <begin position="103"/>
        <end position="129"/>
    </location>
</feature>